<dbReference type="PRINTS" id="PR00145">
    <property type="entry name" value="ARGSUCLYASE"/>
</dbReference>
<organism evidence="3">
    <name type="scientific">marine sediment metagenome</name>
    <dbReference type="NCBI Taxonomy" id="412755"/>
    <lineage>
        <taxon>unclassified sequences</taxon>
        <taxon>metagenomes</taxon>
        <taxon>ecological metagenomes</taxon>
    </lineage>
</organism>
<dbReference type="InterPro" id="IPR029419">
    <property type="entry name" value="Arg_succ_lyase_C"/>
</dbReference>
<evidence type="ECO:0008006" key="4">
    <source>
        <dbReference type="Google" id="ProtNLM"/>
    </source>
</evidence>
<dbReference type="GO" id="GO:0004056">
    <property type="term" value="F:argininosuccinate lyase activity"/>
    <property type="evidence" value="ECO:0007669"/>
    <property type="project" value="InterPro"/>
</dbReference>
<name>A0A0F9BAQ6_9ZZZZ</name>
<dbReference type="HAMAP" id="MF_00006">
    <property type="entry name" value="Arg_succ_lyase"/>
    <property type="match status" value="1"/>
</dbReference>
<dbReference type="Gene3D" id="1.20.200.10">
    <property type="entry name" value="Fumarase/aspartase (Central domain)"/>
    <property type="match status" value="1"/>
</dbReference>
<evidence type="ECO:0000259" key="2">
    <source>
        <dbReference type="Pfam" id="PF14698"/>
    </source>
</evidence>
<dbReference type="PRINTS" id="PR00149">
    <property type="entry name" value="FUMRATELYASE"/>
</dbReference>
<reference evidence="3" key="1">
    <citation type="journal article" date="2015" name="Nature">
        <title>Complex archaea that bridge the gap between prokaryotes and eukaryotes.</title>
        <authorList>
            <person name="Spang A."/>
            <person name="Saw J.H."/>
            <person name="Jorgensen S.L."/>
            <person name="Zaremba-Niedzwiedzka K."/>
            <person name="Martijn J."/>
            <person name="Lind A.E."/>
            <person name="van Eijk R."/>
            <person name="Schleper C."/>
            <person name="Guy L."/>
            <person name="Ettema T.J."/>
        </authorList>
    </citation>
    <scope>NUCLEOTIDE SEQUENCE</scope>
</reference>
<accession>A0A0F9BAQ6</accession>
<gene>
    <name evidence="3" type="ORF">LCGC14_2551180</name>
</gene>
<evidence type="ECO:0000259" key="1">
    <source>
        <dbReference type="Pfam" id="PF00206"/>
    </source>
</evidence>
<comment type="caution">
    <text evidence="3">The sequence shown here is derived from an EMBL/GenBank/DDBJ whole genome shotgun (WGS) entry which is preliminary data.</text>
</comment>
<dbReference type="Gene3D" id="1.10.275.10">
    <property type="entry name" value="Fumarase/aspartase (N-terminal domain)"/>
    <property type="match status" value="1"/>
</dbReference>
<dbReference type="PANTHER" id="PTHR43814">
    <property type="entry name" value="ARGININOSUCCINATE LYASE"/>
    <property type="match status" value="1"/>
</dbReference>
<feature type="domain" description="Argininosuccinate lyase C-terminal" evidence="2">
    <location>
        <begin position="366"/>
        <end position="413"/>
    </location>
</feature>
<dbReference type="Gene3D" id="1.10.40.30">
    <property type="entry name" value="Fumarase/aspartase (C-terminal domain)"/>
    <property type="match status" value="1"/>
</dbReference>
<dbReference type="GO" id="GO:0042450">
    <property type="term" value="P:L-arginine biosynthetic process via ornithine"/>
    <property type="evidence" value="ECO:0007669"/>
    <property type="project" value="InterPro"/>
</dbReference>
<dbReference type="InterPro" id="IPR009049">
    <property type="entry name" value="Argininosuccinate_lyase"/>
</dbReference>
<dbReference type="SUPFAM" id="SSF48557">
    <property type="entry name" value="L-aspartase-like"/>
    <property type="match status" value="1"/>
</dbReference>
<dbReference type="GO" id="GO:0005829">
    <property type="term" value="C:cytosol"/>
    <property type="evidence" value="ECO:0007669"/>
    <property type="project" value="TreeGrafter"/>
</dbReference>
<sequence length="442" mass="50483">MGKDLYRSGIETPLSEKTLKFISSLKEDLWIADEDIIGSEVHNIMLFEQKILNAEEISQILMALGEIKKELSTNSFELDETFEDIHPLIEKSVIDKIGIEMGGKMHTGRSRNGQISVDLRLKIREELNITTEKLFSLFNTILTLSRINITSYMPLYTHLQAGQLGVFSHYLNNYLAQILRLVEGIEDIYKRINKNPLGACAIGGTSINIDRNRTAELLGFDGLIYNSIDATSSRDYIYETLMVLSSIGVQFSRIAEDLILWSTKEFGFIELDDKFCSVSSVMPQKKNPDTVELLRSRCSMAISNLFTAAMIIKAIPTGYFRDFQDLKSLLRNSFDLVHSIIEMLEGIFSTIEIKKENMRRTLESSFILALDLAEILVQEYNIPFRQSHKIIAQLVKNSENPEDMLKKEKIEEFILKVGNKEIDISQNLIQDLKNLDLCLEKR</sequence>
<dbReference type="InterPro" id="IPR008948">
    <property type="entry name" value="L-Aspartase-like"/>
</dbReference>
<dbReference type="Pfam" id="PF14698">
    <property type="entry name" value="ASL_C2"/>
    <property type="match status" value="1"/>
</dbReference>
<dbReference type="EMBL" id="LAZR01041875">
    <property type="protein sequence ID" value="KKL10902.1"/>
    <property type="molecule type" value="Genomic_DNA"/>
</dbReference>
<feature type="non-terminal residue" evidence="3">
    <location>
        <position position="442"/>
    </location>
</feature>
<dbReference type="AlphaFoldDB" id="A0A0F9BAQ6"/>
<dbReference type="PANTHER" id="PTHR43814:SF1">
    <property type="entry name" value="ARGININOSUCCINATE LYASE"/>
    <property type="match status" value="1"/>
</dbReference>
<feature type="domain" description="Fumarate lyase N-terminal" evidence="1">
    <location>
        <begin position="20"/>
        <end position="299"/>
    </location>
</feature>
<dbReference type="NCBIfam" id="TIGR00838">
    <property type="entry name" value="argH"/>
    <property type="match status" value="1"/>
</dbReference>
<dbReference type="CDD" id="cd01359">
    <property type="entry name" value="Argininosuccinate_lyase"/>
    <property type="match status" value="1"/>
</dbReference>
<protein>
    <recommendedName>
        <fullName evidence="4">Fumarate lyase N-terminal domain-containing protein</fullName>
    </recommendedName>
</protein>
<dbReference type="InterPro" id="IPR000362">
    <property type="entry name" value="Fumarate_lyase_fam"/>
</dbReference>
<dbReference type="Pfam" id="PF00206">
    <property type="entry name" value="Lyase_1"/>
    <property type="match status" value="1"/>
</dbReference>
<proteinExistence type="inferred from homology"/>
<evidence type="ECO:0000313" key="3">
    <source>
        <dbReference type="EMBL" id="KKL10902.1"/>
    </source>
</evidence>
<dbReference type="InterPro" id="IPR022761">
    <property type="entry name" value="Fumarate_lyase_N"/>
</dbReference>
<dbReference type="InterPro" id="IPR024083">
    <property type="entry name" value="Fumarase/histidase_N"/>
</dbReference>
<dbReference type="FunFam" id="1.20.200.10:FF:000015">
    <property type="entry name" value="argininosuccinate lyase isoform X2"/>
    <property type="match status" value="1"/>
</dbReference>